<evidence type="ECO:0000313" key="1">
    <source>
        <dbReference type="EMBL" id="KAJ2814031.1"/>
    </source>
</evidence>
<proteinExistence type="predicted"/>
<organism evidence="1 2">
    <name type="scientific">Coemansia furcata</name>
    <dbReference type="NCBI Taxonomy" id="417177"/>
    <lineage>
        <taxon>Eukaryota</taxon>
        <taxon>Fungi</taxon>
        <taxon>Fungi incertae sedis</taxon>
        <taxon>Zoopagomycota</taxon>
        <taxon>Kickxellomycotina</taxon>
        <taxon>Kickxellomycetes</taxon>
        <taxon>Kickxellales</taxon>
        <taxon>Kickxellaceae</taxon>
        <taxon>Coemansia</taxon>
    </lineage>
</organism>
<feature type="non-terminal residue" evidence="1">
    <location>
        <position position="490"/>
    </location>
</feature>
<dbReference type="EC" id="3.4.24.56" evidence="1"/>
<accession>A0ACC1LRE9</accession>
<dbReference type="EMBL" id="JANBUP010000007">
    <property type="protein sequence ID" value="KAJ2814031.1"/>
    <property type="molecule type" value="Genomic_DNA"/>
</dbReference>
<keyword evidence="1" id="KW-0482">Metalloprotease</keyword>
<evidence type="ECO:0000313" key="2">
    <source>
        <dbReference type="Proteomes" id="UP001140096"/>
    </source>
</evidence>
<name>A0ACC1LRE9_9FUNG</name>
<keyword evidence="1" id="KW-0378">Hydrolase</keyword>
<dbReference type="Proteomes" id="UP001140096">
    <property type="component" value="Unassembled WGS sequence"/>
</dbReference>
<gene>
    <name evidence="1" type="primary">STE23_2</name>
    <name evidence="1" type="ORF">H4S07_000200</name>
</gene>
<comment type="caution">
    <text evidence="1">The sequence shown here is derived from an EMBL/GenBank/DDBJ whole genome shotgun (WGS) entry which is preliminary data.</text>
</comment>
<sequence>MLVKAGNASKDDHVSLGEAIDNFKVADWETGFESKLAANSLLPYKEYTGLIEKSGNDKRQYRLVRLPNNLVALCIQDTDAKEAAASLSVNIGSNANPAKFQGLAHFLEHMLFLVTAFTSDPAHPYSGFNVGNTETLKGTAEELGLDLREELIKFYQNYYSADIMRLAVVGNHSLDTLTEWVTSKFSDIKSKGDTKPMFDIHPIGEAQLGKLIHYQTVQDSYELTLQFSLPELKSTYGENPFAYISALLNHKESGSIYSVLRKNGWATSINAGIDGMSNDGFSTYDINVIATPEGLESYEAIVNIIFAYINMLVESGPQEWYYQELSLVSKAEFDFKDKEAAENCVLEGESNLVYVTQCINQFIRQYRLKLQEMTVKEFESSVQSLISIKQEKPKSIDDDFFNMWSPINSDRYNFGKLDDDIEHLRQLSKDDLLAFWDKYVNEDTAQRYTRLDLQMWSAKIWLPTVKEFEVYPSTVLALYGTLRSGGHTAL</sequence>
<keyword evidence="2" id="KW-1185">Reference proteome</keyword>
<reference evidence="1" key="1">
    <citation type="submission" date="2022-07" db="EMBL/GenBank/DDBJ databases">
        <title>Phylogenomic reconstructions and comparative analyses of Kickxellomycotina fungi.</title>
        <authorList>
            <person name="Reynolds N.K."/>
            <person name="Stajich J.E."/>
            <person name="Barry K."/>
            <person name="Grigoriev I.V."/>
            <person name="Crous P."/>
            <person name="Smith M.E."/>
        </authorList>
    </citation>
    <scope>NUCLEOTIDE SEQUENCE</scope>
    <source>
        <strain evidence="1">CBS 102833</strain>
    </source>
</reference>
<keyword evidence="1" id="KW-0645">Protease</keyword>
<protein>
    <submittedName>
        <fullName evidence="1">Metalloprotease</fullName>
        <ecNumber evidence="1">3.4.24.56</ecNumber>
    </submittedName>
</protein>